<feature type="non-terminal residue" evidence="2">
    <location>
        <position position="196"/>
    </location>
</feature>
<feature type="region of interest" description="Disordered" evidence="1">
    <location>
        <begin position="177"/>
        <end position="196"/>
    </location>
</feature>
<evidence type="ECO:0000313" key="2">
    <source>
        <dbReference type="EMBL" id="GAH85414.1"/>
    </source>
</evidence>
<dbReference type="EMBL" id="BARU01035875">
    <property type="protein sequence ID" value="GAH85414.1"/>
    <property type="molecule type" value="Genomic_DNA"/>
</dbReference>
<gene>
    <name evidence="2" type="ORF">S03H2_56094</name>
</gene>
<dbReference type="AlphaFoldDB" id="X1K579"/>
<reference evidence="2" key="1">
    <citation type="journal article" date="2014" name="Front. Microbiol.">
        <title>High frequency of phylogenetically diverse reductive dehalogenase-homologous genes in deep subseafloor sedimentary metagenomes.</title>
        <authorList>
            <person name="Kawai M."/>
            <person name="Futagami T."/>
            <person name="Toyoda A."/>
            <person name="Takaki Y."/>
            <person name="Nishi S."/>
            <person name="Hori S."/>
            <person name="Arai W."/>
            <person name="Tsubouchi T."/>
            <person name="Morono Y."/>
            <person name="Uchiyama I."/>
            <person name="Ito T."/>
            <person name="Fujiyama A."/>
            <person name="Inagaki F."/>
            <person name="Takami H."/>
        </authorList>
    </citation>
    <scope>NUCLEOTIDE SEQUENCE</scope>
    <source>
        <strain evidence="2">Expedition CK06-06</strain>
    </source>
</reference>
<proteinExistence type="predicted"/>
<organism evidence="2">
    <name type="scientific">marine sediment metagenome</name>
    <dbReference type="NCBI Taxonomy" id="412755"/>
    <lineage>
        <taxon>unclassified sequences</taxon>
        <taxon>metagenomes</taxon>
        <taxon>ecological metagenomes</taxon>
    </lineage>
</organism>
<protein>
    <submittedName>
        <fullName evidence="2">Uncharacterized protein</fullName>
    </submittedName>
</protein>
<name>X1K579_9ZZZZ</name>
<feature type="region of interest" description="Disordered" evidence="1">
    <location>
        <begin position="136"/>
        <end position="157"/>
    </location>
</feature>
<evidence type="ECO:0000256" key="1">
    <source>
        <dbReference type="SAM" id="MobiDB-lite"/>
    </source>
</evidence>
<accession>X1K579</accession>
<sequence>MNKARRALSKKDYDRAEAMAQLTLGYWANTKSTTALQGVLDDVRTARATEKREVAAKVTGISKVRESRLGRTADIAEGKWKKAQTAYDKAGDALAEFMKKKSGAIEKNVNYGEKGAKKGEFYKPLWVEKVKKGKAGEYTSEGKAEQQRRQAAWDAADEALGKARKEWDAAEENVLTEAGERFGGEPAGAARANSGL</sequence>
<comment type="caution">
    <text evidence="2">The sequence shown here is derived from an EMBL/GenBank/DDBJ whole genome shotgun (WGS) entry which is preliminary data.</text>
</comment>